<evidence type="ECO:0000259" key="6">
    <source>
        <dbReference type="PROSITE" id="PS50928"/>
    </source>
</evidence>
<dbReference type="InterPro" id="IPR035906">
    <property type="entry name" value="MetI-like_sf"/>
</dbReference>
<proteinExistence type="inferred from homology"/>
<feature type="transmembrane region" description="Helical" evidence="5">
    <location>
        <begin position="187"/>
        <end position="213"/>
    </location>
</feature>
<dbReference type="SUPFAM" id="SSF161098">
    <property type="entry name" value="MetI-like"/>
    <property type="match status" value="2"/>
</dbReference>
<dbReference type="GO" id="GO:0055085">
    <property type="term" value="P:transmembrane transport"/>
    <property type="evidence" value="ECO:0007669"/>
    <property type="project" value="InterPro"/>
</dbReference>
<protein>
    <submittedName>
        <fullName evidence="7">ABC transporter permease subunit</fullName>
    </submittedName>
</protein>
<feature type="domain" description="ABC transmembrane type-1" evidence="6">
    <location>
        <begin position="60"/>
        <end position="253"/>
    </location>
</feature>
<feature type="transmembrane region" description="Helical" evidence="5">
    <location>
        <begin position="126"/>
        <end position="147"/>
    </location>
</feature>
<comment type="caution">
    <text evidence="7">The sequence shown here is derived from an EMBL/GenBank/DDBJ whole genome shotgun (WGS) entry which is preliminary data.</text>
</comment>
<keyword evidence="3 5" id="KW-1133">Transmembrane helix</keyword>
<feature type="transmembrane region" description="Helical" evidence="5">
    <location>
        <begin position="380"/>
        <end position="405"/>
    </location>
</feature>
<dbReference type="EMBL" id="WKJJ01000004">
    <property type="protein sequence ID" value="MRV71800.1"/>
    <property type="molecule type" value="Genomic_DNA"/>
</dbReference>
<dbReference type="PANTHER" id="PTHR42744">
    <property type="entry name" value="BINDING-PROTEIN-DEPENDENT TRANSPORT SYSTEMS INNER MEMBRANE COMPONENT"/>
    <property type="match status" value="1"/>
</dbReference>
<evidence type="ECO:0000256" key="4">
    <source>
        <dbReference type="ARBA" id="ARBA00023136"/>
    </source>
</evidence>
<evidence type="ECO:0000256" key="5">
    <source>
        <dbReference type="RuleBase" id="RU363032"/>
    </source>
</evidence>
<sequence>MLFNPAVQAAAVRPNRYDLALLPLLAALLAAAMYGAVQMAAPLASSAPVALAPHHLPYYLLRTLLRMFAALGCSLLFTFAFAVAANRYPRVGKALLPLLDVLQSVPVLGFQAIAVAPFIALFPGSVLGAECAAIFAIFSSQAWNMAFSLYHSIRTVPPALQRAARRQRMNGWQRFWRIELPHGAQPLLWNMMMSMSGGWFFLVASEVITVAGRDIRLPGIGAWIAAAIEQRDMIAIAWAMLAMLAGIVLYDQLLFRPLLAWTSRMQGNTTQRRTWLMNWVRRGAWTRVLAGSLYRGLAGMPGWYSQPPATAGEAAARWAGKHAAHAEGTQRNTPRAAMRHLRKFAPLAAGFACAVAAAWALSACATLIEAECGWRETAHVAWLGLLTLLRVLVPVALVSLFWVPFSIWAGLRPRRTKIVQGAAQWLAALPLNLLFPLAAVALATFRLNPDIWLSVLLVAGTQWYILFNVMAGAATLPEKQVAGLTRWQTWRGVYLPAVAPHCVTGMLTACGGSWNASVVAEYINWGDTTVTAHGLGSYIRQMTDAGDMPRLALGIAVMCIYVVALNHTLWRGLYRLADRRQPALTFANGTGTAVG</sequence>
<evidence type="ECO:0000313" key="8">
    <source>
        <dbReference type="Proteomes" id="UP000446768"/>
    </source>
</evidence>
<dbReference type="GO" id="GO:0005886">
    <property type="term" value="C:plasma membrane"/>
    <property type="evidence" value="ECO:0007669"/>
    <property type="project" value="UniProtKB-SubCell"/>
</dbReference>
<dbReference type="InterPro" id="IPR000515">
    <property type="entry name" value="MetI-like"/>
</dbReference>
<dbReference type="PROSITE" id="PS50928">
    <property type="entry name" value="ABC_TM1"/>
    <property type="match status" value="1"/>
</dbReference>
<dbReference type="PANTHER" id="PTHR42744:SF1">
    <property type="entry name" value="BINDING-PROTEIN-DEPENDENT TRANSPORT SYSTEMS INNER MEMBRANE COMPONENT"/>
    <property type="match status" value="1"/>
</dbReference>
<comment type="similarity">
    <text evidence="5">Belongs to the binding-protein-dependent transport system permease family.</text>
</comment>
<gene>
    <name evidence="7" type="ORF">GJ700_08665</name>
</gene>
<keyword evidence="2 5" id="KW-0812">Transmembrane</keyword>
<keyword evidence="5" id="KW-0813">Transport</keyword>
<dbReference type="Pfam" id="PF00528">
    <property type="entry name" value="BPD_transp_1"/>
    <property type="match status" value="2"/>
</dbReference>
<feature type="transmembrane region" description="Helical" evidence="5">
    <location>
        <begin position="233"/>
        <end position="255"/>
    </location>
</feature>
<dbReference type="CDD" id="cd06261">
    <property type="entry name" value="TM_PBP2"/>
    <property type="match status" value="2"/>
</dbReference>
<feature type="transmembrane region" description="Helical" evidence="5">
    <location>
        <begin position="551"/>
        <end position="570"/>
    </location>
</feature>
<evidence type="ECO:0000256" key="1">
    <source>
        <dbReference type="ARBA" id="ARBA00004651"/>
    </source>
</evidence>
<dbReference type="AlphaFoldDB" id="A0A7X2IL09"/>
<comment type="subcellular location">
    <subcellularLocation>
        <location evidence="1 5">Cell membrane</location>
        <topology evidence="1 5">Multi-pass membrane protein</topology>
    </subcellularLocation>
</comment>
<reference evidence="7 8" key="1">
    <citation type="submission" date="2019-11" db="EMBL/GenBank/DDBJ databases">
        <title>Novel species isolated from a subtropical stream in China.</title>
        <authorList>
            <person name="Lu H."/>
        </authorList>
    </citation>
    <scope>NUCLEOTIDE SEQUENCE [LARGE SCALE GENOMIC DNA]</scope>
    <source>
        <strain evidence="7 8">FT92W</strain>
    </source>
</reference>
<feature type="transmembrane region" description="Helical" evidence="5">
    <location>
        <begin position="451"/>
        <end position="471"/>
    </location>
</feature>
<name>A0A7X2IL09_9BURK</name>
<feature type="transmembrane region" description="Helical" evidence="5">
    <location>
        <begin position="425"/>
        <end position="445"/>
    </location>
</feature>
<dbReference type="Proteomes" id="UP000446768">
    <property type="component" value="Unassembled WGS sequence"/>
</dbReference>
<dbReference type="RefSeq" id="WP_154372653.1">
    <property type="nucleotide sequence ID" value="NZ_WKJJ01000004.1"/>
</dbReference>
<evidence type="ECO:0000313" key="7">
    <source>
        <dbReference type="EMBL" id="MRV71800.1"/>
    </source>
</evidence>
<dbReference type="Gene3D" id="1.10.3720.10">
    <property type="entry name" value="MetI-like"/>
    <property type="match status" value="2"/>
</dbReference>
<evidence type="ECO:0000256" key="3">
    <source>
        <dbReference type="ARBA" id="ARBA00022989"/>
    </source>
</evidence>
<evidence type="ECO:0000256" key="2">
    <source>
        <dbReference type="ARBA" id="ARBA00022692"/>
    </source>
</evidence>
<feature type="transmembrane region" description="Helical" evidence="5">
    <location>
        <begin position="344"/>
        <end position="368"/>
    </location>
</feature>
<keyword evidence="4 5" id="KW-0472">Membrane</keyword>
<feature type="transmembrane region" description="Helical" evidence="5">
    <location>
        <begin position="65"/>
        <end position="86"/>
    </location>
</feature>
<keyword evidence="8" id="KW-1185">Reference proteome</keyword>
<organism evidence="7 8">
    <name type="scientific">Pseudoduganella rivuli</name>
    <dbReference type="NCBI Taxonomy" id="2666085"/>
    <lineage>
        <taxon>Bacteria</taxon>
        <taxon>Pseudomonadati</taxon>
        <taxon>Pseudomonadota</taxon>
        <taxon>Betaproteobacteria</taxon>
        <taxon>Burkholderiales</taxon>
        <taxon>Oxalobacteraceae</taxon>
        <taxon>Telluria group</taxon>
        <taxon>Pseudoduganella</taxon>
    </lineage>
</organism>
<accession>A0A7X2IL09</accession>